<keyword evidence="2 7" id="KW-0813">Transport</keyword>
<comment type="subcellular location">
    <subcellularLocation>
        <location evidence="1 7">Cell membrane</location>
        <topology evidence="1 7">Multi-pass membrane protein</topology>
    </subcellularLocation>
</comment>
<keyword evidence="6 7" id="KW-0472">Membrane</keyword>
<dbReference type="SUPFAM" id="SSF161098">
    <property type="entry name" value="MetI-like"/>
    <property type="match status" value="1"/>
</dbReference>
<dbReference type="InterPro" id="IPR005769">
    <property type="entry name" value="PhnE/PtxC"/>
</dbReference>
<comment type="caution">
    <text evidence="9">The sequence shown here is derived from an EMBL/GenBank/DDBJ whole genome shotgun (WGS) entry which is preliminary data.</text>
</comment>
<dbReference type="GO" id="GO:0005886">
    <property type="term" value="C:plasma membrane"/>
    <property type="evidence" value="ECO:0007669"/>
    <property type="project" value="UniProtKB-SubCell"/>
</dbReference>
<dbReference type="CDD" id="cd06261">
    <property type="entry name" value="TM_PBP2"/>
    <property type="match status" value="1"/>
</dbReference>
<evidence type="ECO:0000313" key="9">
    <source>
        <dbReference type="EMBL" id="GGK44130.1"/>
    </source>
</evidence>
<evidence type="ECO:0000259" key="8">
    <source>
        <dbReference type="PROSITE" id="PS50928"/>
    </source>
</evidence>
<accession>A0A917V5T4</accession>
<dbReference type="RefSeq" id="WP_188914451.1">
    <property type="nucleotide sequence ID" value="NZ_BMMF01000010.1"/>
</dbReference>
<feature type="transmembrane region" description="Helical" evidence="7">
    <location>
        <begin position="20"/>
        <end position="38"/>
    </location>
</feature>
<dbReference type="AlphaFoldDB" id="A0A917V5T4"/>
<dbReference type="InterPro" id="IPR035906">
    <property type="entry name" value="MetI-like_sf"/>
</dbReference>
<dbReference type="GO" id="GO:0015416">
    <property type="term" value="F:ABC-type phosphonate transporter activity"/>
    <property type="evidence" value="ECO:0007669"/>
    <property type="project" value="InterPro"/>
</dbReference>
<dbReference type="PROSITE" id="PS50928">
    <property type="entry name" value="ABC_TM1"/>
    <property type="match status" value="1"/>
</dbReference>
<evidence type="ECO:0000256" key="4">
    <source>
        <dbReference type="ARBA" id="ARBA00022692"/>
    </source>
</evidence>
<reference evidence="9 10" key="1">
    <citation type="journal article" date="2014" name="Int. J. Syst. Evol. Microbiol.">
        <title>Complete genome sequence of Corynebacterium casei LMG S-19264T (=DSM 44701T), isolated from a smear-ripened cheese.</title>
        <authorList>
            <consortium name="US DOE Joint Genome Institute (JGI-PGF)"/>
            <person name="Walter F."/>
            <person name="Albersmeier A."/>
            <person name="Kalinowski J."/>
            <person name="Ruckert C."/>
        </authorList>
    </citation>
    <scope>NUCLEOTIDE SEQUENCE [LARGE SCALE GENOMIC DNA]</scope>
    <source>
        <strain evidence="9 10">CGMCC 1.9161</strain>
    </source>
</reference>
<protein>
    <recommendedName>
        <fullName evidence="8">ABC transmembrane type-1 domain-containing protein</fullName>
    </recommendedName>
</protein>
<feature type="domain" description="ABC transmembrane type-1" evidence="8">
    <location>
        <begin position="77"/>
        <end position="258"/>
    </location>
</feature>
<keyword evidence="10" id="KW-1185">Reference proteome</keyword>
<keyword evidence="4 7" id="KW-0812">Transmembrane</keyword>
<dbReference type="Gene3D" id="1.10.3720.10">
    <property type="entry name" value="MetI-like"/>
    <property type="match status" value="1"/>
</dbReference>
<evidence type="ECO:0000256" key="6">
    <source>
        <dbReference type="ARBA" id="ARBA00023136"/>
    </source>
</evidence>
<feature type="transmembrane region" description="Helical" evidence="7">
    <location>
        <begin position="216"/>
        <end position="237"/>
    </location>
</feature>
<feature type="transmembrane region" description="Helical" evidence="7">
    <location>
        <begin position="129"/>
        <end position="152"/>
    </location>
</feature>
<dbReference type="Proteomes" id="UP000600449">
    <property type="component" value="Unassembled WGS sequence"/>
</dbReference>
<gene>
    <name evidence="9" type="ORF">GCM10011322_34040</name>
</gene>
<keyword evidence="5 7" id="KW-1133">Transmembrane helix</keyword>
<dbReference type="PANTHER" id="PTHR30043:SF1">
    <property type="entry name" value="ABC TRANSPORT SYSTEM PERMEASE PROTEIN P69"/>
    <property type="match status" value="1"/>
</dbReference>
<evidence type="ECO:0000256" key="3">
    <source>
        <dbReference type="ARBA" id="ARBA00022475"/>
    </source>
</evidence>
<comment type="similarity">
    <text evidence="7">Belongs to the binding-protein-dependent transport system permease family.</text>
</comment>
<organism evidence="9 10">
    <name type="scientific">Salinarimonas ramus</name>
    <dbReference type="NCBI Taxonomy" id="690164"/>
    <lineage>
        <taxon>Bacteria</taxon>
        <taxon>Pseudomonadati</taxon>
        <taxon>Pseudomonadota</taxon>
        <taxon>Alphaproteobacteria</taxon>
        <taxon>Hyphomicrobiales</taxon>
        <taxon>Salinarimonadaceae</taxon>
        <taxon>Salinarimonas</taxon>
    </lineage>
</organism>
<dbReference type="Pfam" id="PF00528">
    <property type="entry name" value="BPD_transp_1"/>
    <property type="match status" value="1"/>
</dbReference>
<sequence>MSLATSPTTRRPPERFERPGALRFLLYAGLVAFVVWGFSGSGLSAEKLVRGLPSLGSMLERMFRPSLDRIDRILESLLVTFQMAIAGCALGLVLSLPLAILATDGLSPHPVVRGLARGLIAFFRTVPDLVWALVFVIAVGLGPAAGVLAIMVDTIGFAGRFFAEAMEETDKGPREALSAMGARRMGVIFSAVVPDAMPSFVATSLFCLEKATRSSVVLGLVGAGGIGVELKVAFDLFDYDTAATIILVVFALVVLVEQAGAVLRRRII</sequence>
<evidence type="ECO:0000256" key="5">
    <source>
        <dbReference type="ARBA" id="ARBA00022989"/>
    </source>
</evidence>
<evidence type="ECO:0000256" key="2">
    <source>
        <dbReference type="ARBA" id="ARBA00022448"/>
    </source>
</evidence>
<proteinExistence type="inferred from homology"/>
<dbReference type="EMBL" id="BMMF01000010">
    <property type="protein sequence ID" value="GGK44130.1"/>
    <property type="molecule type" value="Genomic_DNA"/>
</dbReference>
<feature type="transmembrane region" description="Helical" evidence="7">
    <location>
        <begin position="77"/>
        <end position="100"/>
    </location>
</feature>
<dbReference type="PANTHER" id="PTHR30043">
    <property type="entry name" value="PHOSPHONATES TRANSPORT SYSTEM PERMEASE PROTEIN"/>
    <property type="match status" value="1"/>
</dbReference>
<dbReference type="NCBIfam" id="TIGR01097">
    <property type="entry name" value="PhnE"/>
    <property type="match status" value="1"/>
</dbReference>
<feature type="transmembrane region" description="Helical" evidence="7">
    <location>
        <begin position="243"/>
        <end position="263"/>
    </location>
</feature>
<evidence type="ECO:0000313" key="10">
    <source>
        <dbReference type="Proteomes" id="UP000600449"/>
    </source>
</evidence>
<name>A0A917V5T4_9HYPH</name>
<evidence type="ECO:0000256" key="1">
    <source>
        <dbReference type="ARBA" id="ARBA00004651"/>
    </source>
</evidence>
<keyword evidence="3" id="KW-1003">Cell membrane</keyword>
<dbReference type="InterPro" id="IPR000515">
    <property type="entry name" value="MetI-like"/>
</dbReference>
<evidence type="ECO:0000256" key="7">
    <source>
        <dbReference type="RuleBase" id="RU363032"/>
    </source>
</evidence>